<evidence type="ECO:0000313" key="3">
    <source>
        <dbReference type="Proteomes" id="UP000716291"/>
    </source>
</evidence>
<evidence type="ECO:0000313" key="2">
    <source>
        <dbReference type="EMBL" id="KAG1273830.1"/>
    </source>
</evidence>
<dbReference type="AlphaFoldDB" id="A0A9P6WSL1"/>
<organism evidence="2 3">
    <name type="scientific">Rhizopus oryzae</name>
    <name type="common">Mucormycosis agent</name>
    <name type="synonym">Rhizopus arrhizus var. delemar</name>
    <dbReference type="NCBI Taxonomy" id="64495"/>
    <lineage>
        <taxon>Eukaryota</taxon>
        <taxon>Fungi</taxon>
        <taxon>Fungi incertae sedis</taxon>
        <taxon>Mucoromycota</taxon>
        <taxon>Mucoromycotina</taxon>
        <taxon>Mucoromycetes</taxon>
        <taxon>Mucorales</taxon>
        <taxon>Mucorineae</taxon>
        <taxon>Rhizopodaceae</taxon>
        <taxon>Rhizopus</taxon>
    </lineage>
</organism>
<feature type="region of interest" description="Disordered" evidence="1">
    <location>
        <begin position="1"/>
        <end position="36"/>
    </location>
</feature>
<dbReference type="EMBL" id="JAANQT010012280">
    <property type="protein sequence ID" value="KAG1273830.1"/>
    <property type="molecule type" value="Genomic_DNA"/>
</dbReference>
<comment type="caution">
    <text evidence="2">The sequence shown here is derived from an EMBL/GenBank/DDBJ whole genome shotgun (WGS) entry which is preliminary data.</text>
</comment>
<proteinExistence type="predicted"/>
<evidence type="ECO:0000256" key="1">
    <source>
        <dbReference type="SAM" id="MobiDB-lite"/>
    </source>
</evidence>
<feature type="region of interest" description="Disordered" evidence="1">
    <location>
        <begin position="65"/>
        <end position="88"/>
    </location>
</feature>
<keyword evidence="3" id="KW-1185">Reference proteome</keyword>
<sequence length="88" mass="9510">MHCPDMAMPPAATRSGNSACRHSPMPRWPAMRQHWPAAEGRPSIRYAGPLQAAFVLKLRCRRPAGAGHRISGHQPPAAAIGNPGHFRA</sequence>
<name>A0A9P6WSL1_RHIOR</name>
<accession>A0A9P6WSL1</accession>
<dbReference type="Proteomes" id="UP000716291">
    <property type="component" value="Unassembled WGS sequence"/>
</dbReference>
<protein>
    <submittedName>
        <fullName evidence="2">Uncharacterized protein</fullName>
    </submittedName>
</protein>
<gene>
    <name evidence="2" type="ORF">G6F64_015268</name>
</gene>
<reference evidence="2" key="1">
    <citation type="journal article" date="2020" name="Microb. Genom.">
        <title>Genetic diversity of clinical and environmental Mucorales isolates obtained from an investigation of mucormycosis cases among solid organ transplant recipients.</title>
        <authorList>
            <person name="Nguyen M.H."/>
            <person name="Kaul D."/>
            <person name="Muto C."/>
            <person name="Cheng S.J."/>
            <person name="Richter R.A."/>
            <person name="Bruno V.M."/>
            <person name="Liu G."/>
            <person name="Beyhan S."/>
            <person name="Sundermann A.J."/>
            <person name="Mounaud S."/>
            <person name="Pasculle A.W."/>
            <person name="Nierman W.C."/>
            <person name="Driscoll E."/>
            <person name="Cumbie R."/>
            <person name="Clancy C.J."/>
            <person name="Dupont C.L."/>
        </authorList>
    </citation>
    <scope>NUCLEOTIDE SEQUENCE</scope>
    <source>
        <strain evidence="2">GL11</strain>
    </source>
</reference>